<evidence type="ECO:0000313" key="1">
    <source>
        <dbReference type="EMBL" id="PKI53342.1"/>
    </source>
</evidence>
<organism evidence="1 2">
    <name type="scientific">Punica granatum</name>
    <name type="common">Pomegranate</name>
    <dbReference type="NCBI Taxonomy" id="22663"/>
    <lineage>
        <taxon>Eukaryota</taxon>
        <taxon>Viridiplantae</taxon>
        <taxon>Streptophyta</taxon>
        <taxon>Embryophyta</taxon>
        <taxon>Tracheophyta</taxon>
        <taxon>Spermatophyta</taxon>
        <taxon>Magnoliopsida</taxon>
        <taxon>eudicotyledons</taxon>
        <taxon>Gunneridae</taxon>
        <taxon>Pentapetalae</taxon>
        <taxon>rosids</taxon>
        <taxon>malvids</taxon>
        <taxon>Myrtales</taxon>
        <taxon>Lythraceae</taxon>
        <taxon>Punica</taxon>
    </lineage>
</organism>
<proteinExistence type="predicted"/>
<keyword evidence="2" id="KW-1185">Reference proteome</keyword>
<dbReference type="EMBL" id="PGOL01001861">
    <property type="protein sequence ID" value="PKI53342.1"/>
    <property type="molecule type" value="Genomic_DNA"/>
</dbReference>
<name>A0A2I0JAR4_PUNGR</name>
<comment type="caution">
    <text evidence="1">The sequence shown here is derived from an EMBL/GenBank/DDBJ whole genome shotgun (WGS) entry which is preliminary data.</text>
</comment>
<sequence length="56" mass="6789">MSIEKERETHVYMAKLTEQAKHYDAFDVLDLWAGELEEQFRLHFSMAERLRWCLVS</sequence>
<reference evidence="1 2" key="1">
    <citation type="submission" date="2017-11" db="EMBL/GenBank/DDBJ databases">
        <title>De-novo sequencing of pomegranate (Punica granatum L.) genome.</title>
        <authorList>
            <person name="Akparov Z."/>
            <person name="Amiraslanov A."/>
            <person name="Hajiyeva S."/>
            <person name="Abbasov M."/>
            <person name="Kaur K."/>
            <person name="Hamwieh A."/>
            <person name="Solovyev V."/>
            <person name="Salamov A."/>
            <person name="Braich B."/>
            <person name="Kosarev P."/>
            <person name="Mahmoud A."/>
            <person name="Hajiyev E."/>
            <person name="Babayeva S."/>
            <person name="Izzatullayeva V."/>
            <person name="Mammadov A."/>
            <person name="Mammadov A."/>
            <person name="Sharifova S."/>
            <person name="Ojaghi J."/>
            <person name="Eynullazada K."/>
            <person name="Bayramov B."/>
            <person name="Abdulazimova A."/>
            <person name="Shahmuradov I."/>
        </authorList>
    </citation>
    <scope>NUCLEOTIDE SEQUENCE [LARGE SCALE GENOMIC DNA]</scope>
    <source>
        <strain evidence="2">cv. AG2017</strain>
        <tissue evidence="1">Leaf</tissue>
    </source>
</reference>
<dbReference type="AlphaFoldDB" id="A0A2I0JAR4"/>
<accession>A0A2I0JAR4</accession>
<evidence type="ECO:0000313" key="2">
    <source>
        <dbReference type="Proteomes" id="UP000233551"/>
    </source>
</evidence>
<protein>
    <submittedName>
        <fullName evidence="1">Uncharacterized protein</fullName>
    </submittedName>
</protein>
<dbReference type="Proteomes" id="UP000233551">
    <property type="component" value="Unassembled WGS sequence"/>
</dbReference>
<gene>
    <name evidence="1" type="ORF">CRG98_026279</name>
</gene>